<evidence type="ECO:0000256" key="5">
    <source>
        <dbReference type="SAM" id="SignalP"/>
    </source>
</evidence>
<dbReference type="PANTHER" id="PTHR30061:SF50">
    <property type="entry name" value="MALTOSE_MALTODEXTRIN-BINDING PERIPLASMIC PROTEIN"/>
    <property type="match status" value="1"/>
</dbReference>
<evidence type="ECO:0000256" key="4">
    <source>
        <dbReference type="SAM" id="Coils"/>
    </source>
</evidence>
<dbReference type="Pfam" id="PF13416">
    <property type="entry name" value="SBP_bac_8"/>
    <property type="match status" value="1"/>
</dbReference>
<dbReference type="AlphaFoldDB" id="A0AAW5DV49"/>
<name>A0AAW5DV49_9BACI</name>
<evidence type="ECO:0000256" key="3">
    <source>
        <dbReference type="ARBA" id="ARBA00022729"/>
    </source>
</evidence>
<dbReference type="GO" id="GO:0042956">
    <property type="term" value="P:maltodextrin transmembrane transport"/>
    <property type="evidence" value="ECO:0007669"/>
    <property type="project" value="TreeGrafter"/>
</dbReference>
<evidence type="ECO:0000313" key="7">
    <source>
        <dbReference type="Proteomes" id="UP001431131"/>
    </source>
</evidence>
<gene>
    <name evidence="6" type="ORF">MJG50_04155</name>
</gene>
<comment type="caution">
    <text evidence="6">The sequence shown here is derived from an EMBL/GenBank/DDBJ whole genome shotgun (WGS) entry which is preliminary data.</text>
</comment>
<dbReference type="EMBL" id="JAKTTI010000003">
    <property type="protein sequence ID" value="MCH1624510.1"/>
    <property type="molecule type" value="Genomic_DNA"/>
</dbReference>
<sequence length="427" mass="47131">MKENLKKILSVGMAFLLTFGILAACSSDSSGGSEGSKDKDKDKEVSVEFWTISLQPTFNDYFNDIIAKYEADHPNVKIDWKDFPYDAVQNKLLTSIASKKAPDVVNLNTELANQMASKGALVDFNKELTDEQKGIYFEGIYNSTVIDNGAYALPWYTGIPVLYINTELAEKAGLDINNPPQTKEDLANWGKQIKEKTDAYGYVFTMETRSILEEGFKIVEDNKAVFNNDEVKDYINGNIDLISQGVIPKDIPAFDKQVQLFGSEQVSMIISSSSFINQLKTASPDVYAKTIAVPAPLGKAGIRFTNSMNLVVPQASNNVDAATEFAHYVTNAANQLAFSKVASTLPSTKDSAKDEFFYKNDGTLEGQALTASVESLDKATDFYLGIENANDVNKTLNKHLQNIYINDQDLDAELEAAEKEINDILSR</sequence>
<proteinExistence type="inferred from homology"/>
<dbReference type="RefSeq" id="WP_240252978.1">
    <property type="nucleotide sequence ID" value="NZ_JAKTTI010000003.1"/>
</dbReference>
<protein>
    <submittedName>
        <fullName evidence="6">Extracellular solute-binding protein</fullName>
    </submittedName>
</protein>
<evidence type="ECO:0000313" key="6">
    <source>
        <dbReference type="EMBL" id="MCH1624510.1"/>
    </source>
</evidence>
<dbReference type="PROSITE" id="PS51257">
    <property type="entry name" value="PROKAR_LIPOPROTEIN"/>
    <property type="match status" value="1"/>
</dbReference>
<comment type="similarity">
    <text evidence="1">Belongs to the bacterial solute-binding protein 1 family.</text>
</comment>
<organism evidence="6 7">
    <name type="scientific">Fredinandcohnia quinoae</name>
    <dbReference type="NCBI Taxonomy" id="2918902"/>
    <lineage>
        <taxon>Bacteria</taxon>
        <taxon>Bacillati</taxon>
        <taxon>Bacillota</taxon>
        <taxon>Bacilli</taxon>
        <taxon>Bacillales</taxon>
        <taxon>Bacillaceae</taxon>
        <taxon>Fredinandcohnia</taxon>
    </lineage>
</organism>
<dbReference type="GO" id="GO:1901982">
    <property type="term" value="F:maltose binding"/>
    <property type="evidence" value="ECO:0007669"/>
    <property type="project" value="TreeGrafter"/>
</dbReference>
<keyword evidence="7" id="KW-1185">Reference proteome</keyword>
<feature type="coiled-coil region" evidence="4">
    <location>
        <begin position="400"/>
        <end position="427"/>
    </location>
</feature>
<dbReference type="Proteomes" id="UP001431131">
    <property type="component" value="Unassembled WGS sequence"/>
</dbReference>
<feature type="signal peptide" evidence="5">
    <location>
        <begin position="1"/>
        <end position="23"/>
    </location>
</feature>
<dbReference type="InterPro" id="IPR006059">
    <property type="entry name" value="SBP"/>
</dbReference>
<dbReference type="GO" id="GO:0015768">
    <property type="term" value="P:maltose transport"/>
    <property type="evidence" value="ECO:0007669"/>
    <property type="project" value="TreeGrafter"/>
</dbReference>
<keyword evidence="3 5" id="KW-0732">Signal</keyword>
<evidence type="ECO:0000256" key="1">
    <source>
        <dbReference type="ARBA" id="ARBA00008520"/>
    </source>
</evidence>
<dbReference type="GO" id="GO:0055052">
    <property type="term" value="C:ATP-binding cassette (ABC) transporter complex, substrate-binding subunit-containing"/>
    <property type="evidence" value="ECO:0007669"/>
    <property type="project" value="TreeGrafter"/>
</dbReference>
<evidence type="ECO:0000256" key="2">
    <source>
        <dbReference type="ARBA" id="ARBA00022448"/>
    </source>
</evidence>
<keyword evidence="4" id="KW-0175">Coiled coil</keyword>
<dbReference type="Gene3D" id="3.40.190.10">
    <property type="entry name" value="Periplasmic binding protein-like II"/>
    <property type="match status" value="1"/>
</dbReference>
<reference evidence="6" key="1">
    <citation type="submission" date="2022-02" db="EMBL/GenBank/DDBJ databases">
        <title>Fredinandcohnia quinoae sp. nov. isolated from Chenopodium quinoa seeds.</title>
        <authorList>
            <person name="Saati-Santamaria Z."/>
            <person name="Flores-Felix J.D."/>
            <person name="Igual J.M."/>
            <person name="Velazquez E."/>
            <person name="Garcia-Fraile P."/>
            <person name="Martinez-Molina E."/>
        </authorList>
    </citation>
    <scope>NUCLEOTIDE SEQUENCE</scope>
    <source>
        <strain evidence="6">SECRCQ15</strain>
    </source>
</reference>
<dbReference type="SUPFAM" id="SSF53850">
    <property type="entry name" value="Periplasmic binding protein-like II"/>
    <property type="match status" value="1"/>
</dbReference>
<accession>A0AAW5DV49</accession>
<keyword evidence="2" id="KW-0813">Transport</keyword>
<feature type="chain" id="PRO_5043498749" evidence="5">
    <location>
        <begin position="24"/>
        <end position="427"/>
    </location>
</feature>
<dbReference type="PANTHER" id="PTHR30061">
    <property type="entry name" value="MALTOSE-BINDING PERIPLASMIC PROTEIN"/>
    <property type="match status" value="1"/>
</dbReference>